<dbReference type="RefSeq" id="WP_165113238.1">
    <property type="nucleotide sequence ID" value="NZ_JAALAA010000024.1"/>
</dbReference>
<dbReference type="Gene3D" id="3.30.9.10">
    <property type="entry name" value="D-Amino Acid Oxidase, subunit A, domain 2"/>
    <property type="match status" value="1"/>
</dbReference>
<comment type="caution">
    <text evidence="2">The sequence shown here is derived from an EMBL/GenBank/DDBJ whole genome shotgun (WGS) entry which is preliminary data.</text>
</comment>
<dbReference type="SUPFAM" id="SSF51905">
    <property type="entry name" value="FAD/NAD(P)-binding domain"/>
    <property type="match status" value="1"/>
</dbReference>
<dbReference type="InterPro" id="IPR036188">
    <property type="entry name" value="FAD/NAD-bd_sf"/>
</dbReference>
<keyword evidence="3" id="KW-1185">Reference proteome</keyword>
<accession>A0A6M1QZN0</accession>
<dbReference type="Gene3D" id="3.50.50.60">
    <property type="entry name" value="FAD/NAD(P)-binding domain"/>
    <property type="match status" value="1"/>
</dbReference>
<dbReference type="InterPro" id="IPR051704">
    <property type="entry name" value="FAD_aromatic-hydroxylase"/>
</dbReference>
<evidence type="ECO:0000313" key="2">
    <source>
        <dbReference type="EMBL" id="NGN95455.1"/>
    </source>
</evidence>
<protein>
    <submittedName>
        <fullName evidence="2">FAD-dependent oxidoreductase</fullName>
    </submittedName>
</protein>
<organism evidence="2 3">
    <name type="scientific">Nocardioides turkmenicus</name>
    <dbReference type="NCBI Taxonomy" id="2711220"/>
    <lineage>
        <taxon>Bacteria</taxon>
        <taxon>Bacillati</taxon>
        <taxon>Actinomycetota</taxon>
        <taxon>Actinomycetes</taxon>
        <taxon>Propionibacteriales</taxon>
        <taxon>Nocardioidaceae</taxon>
        <taxon>Nocardioides</taxon>
    </lineage>
</organism>
<dbReference type="Proteomes" id="UP000483261">
    <property type="component" value="Unassembled WGS sequence"/>
</dbReference>
<evidence type="ECO:0000313" key="3">
    <source>
        <dbReference type="Proteomes" id="UP000483261"/>
    </source>
</evidence>
<sequence>MKVLVSGASIAGPALAMWLVRNGVDVTVVEKAPDIRPGGQAVDFKGPTHRTVLERMGVWGDLVAAQTARSDVRLIDARERVKAVMPGEFLGGDLEIRRGDLARILHQHAAPHADFVFGDEIVGLTETADGVTVAFAHRPTERFDLVVGADGIHSAVRALAFGPEEAHLEQLGHYYAVADAEVPSNGEVRDLADGRAIQYGYNEPGRYAVLGDTKAPLFFVFRADQAAYDRRDPDSQKEFLAQHMAGMGWRVPEMVRAAVDAPEFYLDAIARTRMTSFTRGRVALLGDAGYANTLGGFGTGLAVVGAYVLAGELEAARGDHAAAFAAYDRRMGPLSKVARRANAGPFLAPPSALRIRMRDLIFASGPLFRGMMRLTEAFATDPGLPDYRFRVSA</sequence>
<dbReference type="EMBL" id="JAALAA010000024">
    <property type="protein sequence ID" value="NGN95455.1"/>
    <property type="molecule type" value="Genomic_DNA"/>
</dbReference>
<gene>
    <name evidence="2" type="ORF">G5C66_22285</name>
</gene>
<dbReference type="InterPro" id="IPR002938">
    <property type="entry name" value="FAD-bd"/>
</dbReference>
<dbReference type="Pfam" id="PF01494">
    <property type="entry name" value="FAD_binding_3"/>
    <property type="match status" value="1"/>
</dbReference>
<dbReference type="PANTHER" id="PTHR46865">
    <property type="entry name" value="OXIDOREDUCTASE-RELATED"/>
    <property type="match status" value="1"/>
</dbReference>
<dbReference type="AlphaFoldDB" id="A0A6M1QZN0"/>
<evidence type="ECO:0000259" key="1">
    <source>
        <dbReference type="Pfam" id="PF01494"/>
    </source>
</evidence>
<name>A0A6M1QZN0_9ACTN</name>
<dbReference type="PRINTS" id="PR00420">
    <property type="entry name" value="RNGMNOXGNASE"/>
</dbReference>
<dbReference type="PANTHER" id="PTHR46865:SF2">
    <property type="entry name" value="MONOOXYGENASE"/>
    <property type="match status" value="1"/>
</dbReference>
<proteinExistence type="predicted"/>
<dbReference type="GO" id="GO:0071949">
    <property type="term" value="F:FAD binding"/>
    <property type="evidence" value="ECO:0007669"/>
    <property type="project" value="InterPro"/>
</dbReference>
<feature type="domain" description="FAD-binding" evidence="1">
    <location>
        <begin position="2"/>
        <end position="321"/>
    </location>
</feature>
<reference evidence="2 3" key="1">
    <citation type="submission" date="2020-02" db="EMBL/GenBank/DDBJ databases">
        <title>Whole-genome analyses of novel actinobacteria.</title>
        <authorList>
            <person name="Sahin N."/>
        </authorList>
    </citation>
    <scope>NUCLEOTIDE SEQUENCE [LARGE SCALE GENOMIC DNA]</scope>
    <source>
        <strain evidence="2 3">KC13</strain>
    </source>
</reference>